<dbReference type="EMBL" id="JAFCIX010000176">
    <property type="protein sequence ID" value="KAH6596890.1"/>
    <property type="molecule type" value="Genomic_DNA"/>
</dbReference>
<feature type="region of interest" description="Disordered" evidence="1">
    <location>
        <begin position="105"/>
        <end position="130"/>
    </location>
</feature>
<feature type="compositionally biased region" description="Pro residues" evidence="1">
    <location>
        <begin position="111"/>
        <end position="128"/>
    </location>
</feature>
<name>A0ABQ8FEE4_9FUNG</name>
<feature type="region of interest" description="Disordered" evidence="1">
    <location>
        <begin position="174"/>
        <end position="199"/>
    </location>
</feature>
<evidence type="ECO:0000256" key="2">
    <source>
        <dbReference type="SAM" id="Phobius"/>
    </source>
</evidence>
<feature type="transmembrane region" description="Helical" evidence="2">
    <location>
        <begin position="204"/>
        <end position="227"/>
    </location>
</feature>
<evidence type="ECO:0000256" key="3">
    <source>
        <dbReference type="SAM" id="SignalP"/>
    </source>
</evidence>
<keyword evidence="2" id="KW-0812">Transmembrane</keyword>
<accession>A0ABQ8FEE4</accession>
<proteinExistence type="predicted"/>
<gene>
    <name evidence="4" type="ORF">BASA50_004824</name>
</gene>
<dbReference type="InterPro" id="IPR037140">
    <property type="entry name" value="VHL_beta_dom_sf"/>
</dbReference>
<feature type="chain" id="PRO_5047363308" description="SH3 domain-containing protein" evidence="3">
    <location>
        <begin position="24"/>
        <end position="466"/>
    </location>
</feature>
<keyword evidence="2" id="KW-1133">Transmembrane helix</keyword>
<evidence type="ECO:0008006" key="6">
    <source>
        <dbReference type="Google" id="ProtNLM"/>
    </source>
</evidence>
<keyword evidence="2" id="KW-0472">Membrane</keyword>
<sequence>MTIRGAALAAVAGLLLAPAVVAAVETCSTPNGAPLQLTVINGGASPVQLVRLNYNCVREPLALLQPNGRSTQPTFINREWMVCDPRNISMVIARFTPTSVASSEWRVGGVRPPPNPPVSPPPVSPPPSVSIASVSSAPTHFAQGSLSPTLQQQRPASPVVAPVAASVVPVIQSDASSPTPDLIGFQSNTETKSSNSSDSHSNTWIIAIYVVVSAMALSAMIIGYVVFRGTRRRSVGSSDQGFGNIKYDISSSNSNSNNNMAQVPVKSTQMNNIITSGGNHDSSDLCLATDSSLVEGQTHQKQESHPQEPKTLNHLVAVGANQDLPSTTPGTTIPATPPTAAAQMEIAESNSGIHATHADIVPNNHRSSSLGSMQYDMLKETDEYKSLAVTELPPPQQQQQHSSLSIGSLHSVWWGYQARQPDELSVQYGDAVRFNAVFDDGWVMVTGKDNLSGVIPQACLNRSLGA</sequence>
<dbReference type="Gene3D" id="2.30.30.40">
    <property type="entry name" value="SH3 Domains"/>
    <property type="match status" value="1"/>
</dbReference>
<dbReference type="Gene3D" id="2.60.40.780">
    <property type="entry name" value="von Hippel-Lindau disease tumour suppressor, beta domain"/>
    <property type="match status" value="1"/>
</dbReference>
<dbReference type="Proteomes" id="UP001648503">
    <property type="component" value="Unassembled WGS sequence"/>
</dbReference>
<dbReference type="SUPFAM" id="SSF50044">
    <property type="entry name" value="SH3-domain"/>
    <property type="match status" value="1"/>
</dbReference>
<evidence type="ECO:0000256" key="1">
    <source>
        <dbReference type="SAM" id="MobiDB-lite"/>
    </source>
</evidence>
<evidence type="ECO:0000313" key="4">
    <source>
        <dbReference type="EMBL" id="KAH6596890.1"/>
    </source>
</evidence>
<keyword evidence="5" id="KW-1185">Reference proteome</keyword>
<dbReference type="InterPro" id="IPR036028">
    <property type="entry name" value="SH3-like_dom_sf"/>
</dbReference>
<protein>
    <recommendedName>
        <fullName evidence="6">SH3 domain-containing protein</fullName>
    </recommendedName>
</protein>
<keyword evidence="3" id="KW-0732">Signal</keyword>
<feature type="signal peptide" evidence="3">
    <location>
        <begin position="1"/>
        <end position="23"/>
    </location>
</feature>
<organism evidence="4 5">
    <name type="scientific">Batrachochytrium salamandrivorans</name>
    <dbReference type="NCBI Taxonomy" id="1357716"/>
    <lineage>
        <taxon>Eukaryota</taxon>
        <taxon>Fungi</taxon>
        <taxon>Fungi incertae sedis</taxon>
        <taxon>Chytridiomycota</taxon>
        <taxon>Chytridiomycota incertae sedis</taxon>
        <taxon>Chytridiomycetes</taxon>
        <taxon>Rhizophydiales</taxon>
        <taxon>Rhizophydiales incertae sedis</taxon>
        <taxon>Batrachochytrium</taxon>
    </lineage>
</organism>
<reference evidence="4 5" key="1">
    <citation type="submission" date="2021-02" db="EMBL/GenBank/DDBJ databases">
        <title>Variation within the Batrachochytrium salamandrivorans European outbreak.</title>
        <authorList>
            <person name="Kelly M."/>
            <person name="Pasmans F."/>
            <person name="Shea T.P."/>
            <person name="Munoz J.F."/>
            <person name="Carranza S."/>
            <person name="Cuomo C.A."/>
            <person name="Martel A."/>
        </authorList>
    </citation>
    <scope>NUCLEOTIDE SEQUENCE [LARGE SCALE GENOMIC DNA]</scope>
    <source>
        <strain evidence="4 5">AMFP18/2</strain>
    </source>
</reference>
<feature type="compositionally biased region" description="Low complexity" evidence="1">
    <location>
        <begin position="187"/>
        <end position="199"/>
    </location>
</feature>
<comment type="caution">
    <text evidence="4">The sequence shown here is derived from an EMBL/GenBank/DDBJ whole genome shotgun (WGS) entry which is preliminary data.</text>
</comment>
<evidence type="ECO:0000313" key="5">
    <source>
        <dbReference type="Proteomes" id="UP001648503"/>
    </source>
</evidence>